<dbReference type="EMBL" id="DQHO01000034">
    <property type="protein sequence ID" value="HCS94083.1"/>
    <property type="molecule type" value="Genomic_DNA"/>
</dbReference>
<proteinExistence type="predicted"/>
<protein>
    <submittedName>
        <fullName evidence="2">Uncharacterized protein</fullName>
    </submittedName>
</protein>
<organism evidence="2 3">
    <name type="scientific">Bavariicoccus seileri</name>
    <dbReference type="NCBI Taxonomy" id="549685"/>
    <lineage>
        <taxon>Bacteria</taxon>
        <taxon>Bacillati</taxon>
        <taxon>Bacillota</taxon>
        <taxon>Bacilli</taxon>
        <taxon>Lactobacillales</taxon>
        <taxon>Enterococcaceae</taxon>
        <taxon>Bavariicoccus</taxon>
    </lineage>
</organism>
<evidence type="ECO:0000313" key="2">
    <source>
        <dbReference type="EMBL" id="HCS94083.1"/>
    </source>
</evidence>
<reference evidence="2 3" key="1">
    <citation type="journal article" date="2018" name="Nat. Biotechnol.">
        <title>A standardized bacterial taxonomy based on genome phylogeny substantially revises the tree of life.</title>
        <authorList>
            <person name="Parks D.H."/>
            <person name="Chuvochina M."/>
            <person name="Waite D.W."/>
            <person name="Rinke C."/>
            <person name="Skarshewski A."/>
            <person name="Chaumeil P.A."/>
            <person name="Hugenholtz P."/>
        </authorList>
    </citation>
    <scope>NUCLEOTIDE SEQUENCE [LARGE SCALE GENOMIC DNA]</scope>
    <source>
        <strain evidence="2">UBA11306</strain>
    </source>
</reference>
<dbReference type="Proteomes" id="UP000262195">
    <property type="component" value="Unassembled WGS sequence"/>
</dbReference>
<dbReference type="AlphaFoldDB" id="A0A3D4S5J0"/>
<comment type="caution">
    <text evidence="2">The sequence shown here is derived from an EMBL/GenBank/DDBJ whole genome shotgun (WGS) entry which is preliminary data.</text>
</comment>
<name>A0A3D4S5J0_9ENTE</name>
<accession>A0A3D4S5J0</accession>
<evidence type="ECO:0000313" key="3">
    <source>
        <dbReference type="Proteomes" id="UP000262195"/>
    </source>
</evidence>
<sequence>MDIITVLVKKNSLKKKGYILTEALIAFAITVMMLLMLYHVMLSLVILEENKREIVMIRREMYENKQEEN</sequence>
<keyword evidence="1" id="KW-1133">Transmembrane helix</keyword>
<feature type="transmembrane region" description="Helical" evidence="1">
    <location>
        <begin position="23"/>
        <end position="47"/>
    </location>
</feature>
<gene>
    <name evidence="2" type="ORF">DIW15_05190</name>
</gene>
<keyword evidence="1" id="KW-0472">Membrane</keyword>
<dbReference type="STRING" id="1121105.GCA_000421665_01806"/>
<keyword evidence="1" id="KW-0812">Transmembrane</keyword>
<evidence type="ECO:0000256" key="1">
    <source>
        <dbReference type="SAM" id="Phobius"/>
    </source>
</evidence>